<dbReference type="Proteomes" id="UP000472839">
    <property type="component" value="Unassembled WGS sequence"/>
</dbReference>
<dbReference type="CDD" id="cd00082">
    <property type="entry name" value="HisKA"/>
    <property type="match status" value="1"/>
</dbReference>
<evidence type="ECO:0000256" key="8">
    <source>
        <dbReference type="ARBA" id="ARBA00023136"/>
    </source>
</evidence>
<evidence type="ECO:0000313" key="11">
    <source>
        <dbReference type="EMBL" id="KAB7885479.1"/>
    </source>
</evidence>
<reference evidence="11 12" key="1">
    <citation type="submission" date="2019-10" db="EMBL/GenBank/DDBJ databases">
        <title>Poseidonibacter ostreae sp. nov., isolated from the gut of the Ostrea denselamellosa.</title>
        <authorList>
            <person name="Choi A."/>
        </authorList>
    </citation>
    <scope>NUCLEOTIDE SEQUENCE [LARGE SCALE GENOMIC DNA]</scope>
    <source>
        <strain evidence="11 12">SJOD-M-33</strain>
    </source>
</reference>
<dbReference type="EC" id="2.7.13.3" evidence="3"/>
<dbReference type="SUPFAM" id="SSF55785">
    <property type="entry name" value="PYP-like sensor domain (PAS domain)"/>
    <property type="match status" value="1"/>
</dbReference>
<dbReference type="GO" id="GO:0005886">
    <property type="term" value="C:plasma membrane"/>
    <property type="evidence" value="ECO:0007669"/>
    <property type="project" value="UniProtKB-SubCell"/>
</dbReference>
<feature type="transmembrane region" description="Helical" evidence="9">
    <location>
        <begin position="359"/>
        <end position="380"/>
    </location>
</feature>
<dbReference type="Pfam" id="PF00512">
    <property type="entry name" value="HisKA"/>
    <property type="match status" value="1"/>
</dbReference>
<evidence type="ECO:0000256" key="5">
    <source>
        <dbReference type="ARBA" id="ARBA00022553"/>
    </source>
</evidence>
<evidence type="ECO:0000313" key="12">
    <source>
        <dbReference type="Proteomes" id="UP000472839"/>
    </source>
</evidence>
<feature type="transmembrane region" description="Helical" evidence="9">
    <location>
        <begin position="21"/>
        <end position="41"/>
    </location>
</feature>
<dbReference type="InterPro" id="IPR036890">
    <property type="entry name" value="HATPase_C_sf"/>
</dbReference>
<dbReference type="PROSITE" id="PS50109">
    <property type="entry name" value="HIS_KIN"/>
    <property type="match status" value="1"/>
</dbReference>
<dbReference type="SUPFAM" id="SSF47384">
    <property type="entry name" value="Homodimeric domain of signal transducing histidine kinase"/>
    <property type="match status" value="1"/>
</dbReference>
<protein>
    <recommendedName>
        <fullName evidence="3">histidine kinase</fullName>
        <ecNumber evidence="3">2.7.13.3</ecNumber>
    </recommendedName>
</protein>
<dbReference type="InterPro" id="IPR003661">
    <property type="entry name" value="HisK_dim/P_dom"/>
</dbReference>
<dbReference type="InterPro" id="IPR036097">
    <property type="entry name" value="HisK_dim/P_sf"/>
</dbReference>
<dbReference type="Gene3D" id="3.30.565.10">
    <property type="entry name" value="Histidine kinase-like ATPase, C-terminal domain"/>
    <property type="match status" value="1"/>
</dbReference>
<evidence type="ECO:0000256" key="3">
    <source>
        <dbReference type="ARBA" id="ARBA00012438"/>
    </source>
</evidence>
<feature type="domain" description="Histidine kinase" evidence="10">
    <location>
        <begin position="541"/>
        <end position="762"/>
    </location>
</feature>
<dbReference type="SMART" id="SM01049">
    <property type="entry name" value="Cache_2"/>
    <property type="match status" value="1"/>
</dbReference>
<evidence type="ECO:0000256" key="9">
    <source>
        <dbReference type="SAM" id="Phobius"/>
    </source>
</evidence>
<keyword evidence="6 9" id="KW-0812">Transmembrane</keyword>
<organism evidence="11 12">
    <name type="scientific">Poseidonibacter ostreae</name>
    <dbReference type="NCBI Taxonomy" id="2654171"/>
    <lineage>
        <taxon>Bacteria</taxon>
        <taxon>Pseudomonadati</taxon>
        <taxon>Campylobacterota</taxon>
        <taxon>Epsilonproteobacteria</taxon>
        <taxon>Campylobacterales</taxon>
        <taxon>Arcobacteraceae</taxon>
        <taxon>Poseidonibacter</taxon>
    </lineage>
</organism>
<evidence type="ECO:0000256" key="6">
    <source>
        <dbReference type="ARBA" id="ARBA00022692"/>
    </source>
</evidence>
<keyword evidence="4" id="KW-1003">Cell membrane</keyword>
<dbReference type="InterPro" id="IPR013655">
    <property type="entry name" value="PAS_fold_3"/>
</dbReference>
<evidence type="ECO:0000256" key="4">
    <source>
        <dbReference type="ARBA" id="ARBA00022475"/>
    </source>
</evidence>
<evidence type="ECO:0000256" key="7">
    <source>
        <dbReference type="ARBA" id="ARBA00022989"/>
    </source>
</evidence>
<accession>A0A6L4WPE6</accession>
<dbReference type="Pfam" id="PF02518">
    <property type="entry name" value="HATPase_c"/>
    <property type="match status" value="1"/>
</dbReference>
<dbReference type="Pfam" id="PF08269">
    <property type="entry name" value="dCache_2"/>
    <property type="match status" value="1"/>
</dbReference>
<dbReference type="InterPro" id="IPR035965">
    <property type="entry name" value="PAS-like_dom_sf"/>
</dbReference>
<dbReference type="Pfam" id="PF08447">
    <property type="entry name" value="PAS_3"/>
    <property type="match status" value="1"/>
</dbReference>
<dbReference type="SUPFAM" id="SSF55874">
    <property type="entry name" value="ATPase domain of HSP90 chaperone/DNA topoisomerase II/histidine kinase"/>
    <property type="match status" value="1"/>
</dbReference>
<dbReference type="PANTHER" id="PTHR43065">
    <property type="entry name" value="SENSOR HISTIDINE KINASE"/>
    <property type="match status" value="1"/>
</dbReference>
<evidence type="ECO:0000256" key="1">
    <source>
        <dbReference type="ARBA" id="ARBA00000085"/>
    </source>
</evidence>
<dbReference type="InterPro" id="IPR004010">
    <property type="entry name" value="Double_Cache_2"/>
</dbReference>
<keyword evidence="7 9" id="KW-1133">Transmembrane helix</keyword>
<dbReference type="Gene3D" id="3.30.450.20">
    <property type="entry name" value="PAS domain"/>
    <property type="match status" value="3"/>
</dbReference>
<keyword evidence="8 9" id="KW-0472">Membrane</keyword>
<keyword evidence="5" id="KW-0597">Phosphoprotein</keyword>
<comment type="caution">
    <text evidence="11">The sequence shown here is derived from an EMBL/GenBank/DDBJ whole genome shotgun (WGS) entry which is preliminary data.</text>
</comment>
<dbReference type="NCBIfam" id="TIGR00229">
    <property type="entry name" value="sensory_box"/>
    <property type="match status" value="1"/>
</dbReference>
<dbReference type="Gene3D" id="1.10.287.130">
    <property type="match status" value="1"/>
</dbReference>
<dbReference type="InterPro" id="IPR033480">
    <property type="entry name" value="sCache_2"/>
</dbReference>
<comment type="catalytic activity">
    <reaction evidence="1">
        <text>ATP + protein L-histidine = ADP + protein N-phospho-L-histidine.</text>
        <dbReference type="EC" id="2.7.13.3"/>
    </reaction>
</comment>
<evidence type="ECO:0000256" key="2">
    <source>
        <dbReference type="ARBA" id="ARBA00004651"/>
    </source>
</evidence>
<dbReference type="InterPro" id="IPR004358">
    <property type="entry name" value="Sig_transdc_His_kin-like_C"/>
</dbReference>
<dbReference type="AlphaFoldDB" id="A0A6L4WPE6"/>
<dbReference type="GO" id="GO:0000155">
    <property type="term" value="F:phosphorelay sensor kinase activity"/>
    <property type="evidence" value="ECO:0007669"/>
    <property type="project" value="InterPro"/>
</dbReference>
<comment type="subcellular location">
    <subcellularLocation>
        <location evidence="2">Cell membrane</location>
        <topology evidence="2">Multi-pass membrane protein</topology>
    </subcellularLocation>
</comment>
<dbReference type="InterPro" id="IPR000014">
    <property type="entry name" value="PAS"/>
</dbReference>
<sequence>MIVTKGLGMKEREKELLLLQLIRYVPLVFIILLFLLVITYISTIHSQNLKNEKENTKNEFIQLNKTNIKTSIDNTVVEFIKYELKDSQEKLETKLKKQVNSIHSIMTSLYNEYKEEKTKEEIIKLIKLTLKSVSLDEEKRYFFIYDLNGVNIFHPTKPQREGTNFYDAKDTNGRLIVQDSINIAKSKSKEGFQTYFFHKPNDENKEYEKLGFIKKFEPYNWFIGTGEYLDDFQKKVNKKILEHLSVIKYKYNEYVFVLDYNGNILINKNKKFSDINIFNSNRVMDAKIKYKDFISSNEKRKFIEYKMKSDDEKDYIKISYVTKIEELNWVVGTGFNLDNVNSLIKEKQKVLEKSYKEHLNIFLIVSICLTIILLVISYYVSNYIKSKFTGYQDNLKHKNRVLLKAQEIARLGEWELDIQTRKAYWSNKIVDIFGIKNCKQEHGPKFLKTLMYDADWSCFESSIEKCIETKKEHHCTYRIKRPIDGKTIWVECRGEIINDNTILGTIQDITEVKQKEIEAQNKDKILYQQSKLATMGEMLSNIAHQWKQPLSTISTASTGIKLQKEMNSLSDDQLISDVETINNSAQYLAQTIDDFKNFFKPNKNRVEEFNISSTIEKTLKLLDAKFKAQEIEIIKDIEDINIRSSENELIQVLMNILNNARDELLKCDYRKLIFITIYKKENSLFIEIKDNANGVPLDMKKKIFDAYFTTKDESKGTGIGLYMSKDIVTKLLDGDIFVENEAYTYEDNEYYGAKFSIKLNFS</sequence>
<dbReference type="InterPro" id="IPR003594">
    <property type="entry name" value="HATPase_dom"/>
</dbReference>
<dbReference type="InterPro" id="IPR005467">
    <property type="entry name" value="His_kinase_dom"/>
</dbReference>
<dbReference type="SMART" id="SM00387">
    <property type="entry name" value="HATPase_c"/>
    <property type="match status" value="1"/>
</dbReference>
<proteinExistence type="predicted"/>
<dbReference type="PRINTS" id="PR00344">
    <property type="entry name" value="BCTRLSENSOR"/>
</dbReference>
<evidence type="ECO:0000259" key="10">
    <source>
        <dbReference type="PROSITE" id="PS50109"/>
    </source>
</evidence>
<name>A0A6L4WPE6_9BACT</name>
<gene>
    <name evidence="11" type="ORF">GBG19_13955</name>
</gene>
<dbReference type="EMBL" id="WFKK01000056">
    <property type="protein sequence ID" value="KAB7885479.1"/>
    <property type="molecule type" value="Genomic_DNA"/>
</dbReference>